<dbReference type="OrthoDB" id="3364069at2759"/>
<protein>
    <recommendedName>
        <fullName evidence="3">Fungal-type protein kinase domain-containing protein</fullName>
    </recommendedName>
</protein>
<evidence type="ECO:0008006" key="3">
    <source>
        <dbReference type="Google" id="ProtNLM"/>
    </source>
</evidence>
<dbReference type="AlphaFoldDB" id="A0A369J6C5"/>
<organism evidence="1 2">
    <name type="scientific">Hypsizygus marmoreus</name>
    <name type="common">White beech mushroom</name>
    <name type="synonym">Agaricus marmoreus</name>
    <dbReference type="NCBI Taxonomy" id="39966"/>
    <lineage>
        <taxon>Eukaryota</taxon>
        <taxon>Fungi</taxon>
        <taxon>Dikarya</taxon>
        <taxon>Basidiomycota</taxon>
        <taxon>Agaricomycotina</taxon>
        <taxon>Agaricomycetes</taxon>
        <taxon>Agaricomycetidae</taxon>
        <taxon>Agaricales</taxon>
        <taxon>Tricholomatineae</taxon>
        <taxon>Lyophyllaceae</taxon>
        <taxon>Hypsizygus</taxon>
    </lineage>
</organism>
<gene>
    <name evidence="1" type="ORF">Hypma_001064</name>
</gene>
<dbReference type="EMBL" id="LUEZ02000110">
    <property type="protein sequence ID" value="RDB17621.1"/>
    <property type="molecule type" value="Genomic_DNA"/>
</dbReference>
<comment type="caution">
    <text evidence="1">The sequence shown here is derived from an EMBL/GenBank/DDBJ whole genome shotgun (WGS) entry which is preliminary data.</text>
</comment>
<accession>A0A369J6C5</accession>
<keyword evidence="2" id="KW-1185">Reference proteome</keyword>
<dbReference type="STRING" id="39966.A0A369J6C5"/>
<evidence type="ECO:0000313" key="2">
    <source>
        <dbReference type="Proteomes" id="UP000076154"/>
    </source>
</evidence>
<proteinExistence type="predicted"/>
<evidence type="ECO:0000313" key="1">
    <source>
        <dbReference type="EMBL" id="RDB17621.1"/>
    </source>
</evidence>
<reference evidence="1" key="1">
    <citation type="submission" date="2018-04" db="EMBL/GenBank/DDBJ databases">
        <title>Whole genome sequencing of Hypsizygus marmoreus.</title>
        <authorList>
            <person name="Choi I.-G."/>
            <person name="Min B."/>
            <person name="Kim J.-G."/>
            <person name="Kim S."/>
            <person name="Oh Y.-L."/>
            <person name="Kong W.-S."/>
            <person name="Park H."/>
            <person name="Jeong J."/>
            <person name="Song E.-S."/>
        </authorList>
    </citation>
    <scope>NUCLEOTIDE SEQUENCE [LARGE SCALE GENOMIC DNA]</scope>
    <source>
        <strain evidence="1">51987-8</strain>
    </source>
</reference>
<dbReference type="InParanoid" id="A0A369J6C5"/>
<name>A0A369J6C5_HYPMA</name>
<dbReference type="Proteomes" id="UP000076154">
    <property type="component" value="Unassembled WGS sequence"/>
</dbReference>
<sequence>MTSSWPPYILEQFDTIAPQVGQHDATEYYGPYNGLLAELFPSSEHFMIVPPHKHPGHPHAGVDDFPTSFIVRRDEHPVFFVEIKPSSHLDTITTRNAADREMRERFEALSTRVKIPTLYGISAIGTNICVYAYQTESGEIAPRVIEKDARTVEDGVPVTRWRLDITTAEGEQRIWEIVNEVKVMCSRQL</sequence>